<accession>A0A2S5CTG2</accession>
<gene>
    <name evidence="1" type="ORF">AADEFJLK_01127</name>
</gene>
<dbReference type="Proteomes" id="UP000237423">
    <property type="component" value="Unassembled WGS sequence"/>
</dbReference>
<dbReference type="AlphaFoldDB" id="A0A2S5CTG2"/>
<comment type="caution">
    <text evidence="1">The sequence shown here is derived from an EMBL/GenBank/DDBJ whole genome shotgun (WGS) entry which is preliminary data.</text>
</comment>
<name>A0A2S5CTG2_9GAMM</name>
<protein>
    <submittedName>
        <fullName evidence="1">Uncharacterized protein</fullName>
    </submittedName>
</protein>
<evidence type="ECO:0000313" key="2">
    <source>
        <dbReference type="Proteomes" id="UP000237423"/>
    </source>
</evidence>
<proteinExistence type="predicted"/>
<dbReference type="EMBL" id="PGFZ01000001">
    <property type="protein sequence ID" value="POZ54084.1"/>
    <property type="molecule type" value="Genomic_DNA"/>
</dbReference>
<sequence length="171" mass="19488">MALYGKELWSLFGNAIVAADPMTRYQFQSLLARENGFSNVKVSVFSVLPLEIIIDWCKENTDIAPYFVARAINIFEESENGSKKPTNLFIELLEKFGYLNSLAGELSANLSSRSWSGSLVPYLESDKNALQSLLQHSNPYVRDWVQNYIAYLDKLIIYESSRDDEHDLGIY</sequence>
<reference evidence="1 2" key="1">
    <citation type="submission" date="2017-11" db="EMBL/GenBank/DDBJ databases">
        <title>Draft Genome Sequence of Methylobacter psychrotolerans Sph1T, an Obligate Methanotroph from Low-Temperature Environments.</title>
        <authorList>
            <person name="Oshkin I.Y."/>
            <person name="Miroshnikov K."/>
            <person name="Belova S.E."/>
            <person name="Korzhenkov A."/>
            <person name="Toshchakov S.V."/>
            <person name="Dedysh S.N."/>
        </authorList>
    </citation>
    <scope>NUCLEOTIDE SEQUENCE [LARGE SCALE GENOMIC DNA]</scope>
    <source>
        <strain evidence="1 2">Sph1</strain>
    </source>
</reference>
<evidence type="ECO:0000313" key="1">
    <source>
        <dbReference type="EMBL" id="POZ54084.1"/>
    </source>
</evidence>
<organism evidence="1 2">
    <name type="scientific">Methylovulum psychrotolerans</name>
    <dbReference type="NCBI Taxonomy" id="1704499"/>
    <lineage>
        <taxon>Bacteria</taxon>
        <taxon>Pseudomonadati</taxon>
        <taxon>Pseudomonadota</taxon>
        <taxon>Gammaproteobacteria</taxon>
        <taxon>Methylococcales</taxon>
        <taxon>Methylococcaceae</taxon>
        <taxon>Methylovulum</taxon>
    </lineage>
</organism>